<proteinExistence type="predicted"/>
<keyword evidence="2" id="KW-0808">Transferase</keyword>
<evidence type="ECO:0000259" key="1">
    <source>
        <dbReference type="Pfam" id="PF21546"/>
    </source>
</evidence>
<organism evidence="2 3">
    <name type="scientific">Brucella intermedia</name>
    <dbReference type="NCBI Taxonomy" id="94625"/>
    <lineage>
        <taxon>Bacteria</taxon>
        <taxon>Pseudomonadati</taxon>
        <taxon>Pseudomonadota</taxon>
        <taxon>Alphaproteobacteria</taxon>
        <taxon>Hyphomicrobiales</taxon>
        <taxon>Brucellaceae</taxon>
        <taxon>Brucella/Ochrobactrum group</taxon>
        <taxon>Brucella</taxon>
    </lineage>
</organism>
<evidence type="ECO:0000313" key="3">
    <source>
        <dbReference type="Proteomes" id="UP000551563"/>
    </source>
</evidence>
<gene>
    <name evidence="2" type="ORF">GXX48_00055</name>
</gene>
<comment type="caution">
    <text evidence="2">The sequence shown here is derived from an EMBL/GenBank/DDBJ whole genome shotgun (WGS) entry which is preliminary data.</text>
</comment>
<dbReference type="Gene3D" id="3.30.420.40">
    <property type="match status" value="1"/>
</dbReference>
<feature type="non-terminal residue" evidence="2">
    <location>
        <position position="1"/>
    </location>
</feature>
<feature type="domain" description="Carbohydrate kinase FGGY C-terminal" evidence="1">
    <location>
        <begin position="1"/>
        <end position="154"/>
    </location>
</feature>
<reference evidence="2 3" key="1">
    <citation type="journal article" date="2020" name="Biotechnol. Biofuels">
        <title>New insights from the biogas microbiome by comprehensive genome-resolved metagenomics of nearly 1600 species originating from multiple anaerobic digesters.</title>
        <authorList>
            <person name="Campanaro S."/>
            <person name="Treu L."/>
            <person name="Rodriguez-R L.M."/>
            <person name="Kovalovszki A."/>
            <person name="Ziels R.M."/>
            <person name="Maus I."/>
            <person name="Zhu X."/>
            <person name="Kougias P.G."/>
            <person name="Basile A."/>
            <person name="Luo G."/>
            <person name="Schluter A."/>
            <person name="Konstantinidis K.T."/>
            <person name="Angelidaki I."/>
        </authorList>
    </citation>
    <scope>NUCLEOTIDE SEQUENCE [LARGE SCALE GENOMIC DNA]</scope>
    <source>
        <strain evidence="2">AS04akNAM_66</strain>
    </source>
</reference>
<name>A0A7V6P824_9HYPH</name>
<dbReference type="GO" id="GO:0016301">
    <property type="term" value="F:kinase activity"/>
    <property type="evidence" value="ECO:0007669"/>
    <property type="project" value="UniProtKB-KW"/>
</dbReference>
<dbReference type="InterPro" id="IPR049382">
    <property type="entry name" value="FGGY_C_2"/>
</dbReference>
<evidence type="ECO:0000313" key="2">
    <source>
        <dbReference type="EMBL" id="HHV66033.1"/>
    </source>
</evidence>
<accession>A0A7V6P824</accession>
<keyword evidence="2" id="KW-0418">Kinase</keyword>
<dbReference type="Pfam" id="PF21546">
    <property type="entry name" value="FGGY_C_2"/>
    <property type="match status" value="1"/>
</dbReference>
<sequence>LDPGRDTLANVDAYGRAVPSARYMGGREFDLMTEGLSVPPAAELPDVVARVLERQIMALPSAVPGCGPYPHSSLRWINAETATDAERHVAACVYAALMTETCLRLLGADGPVIVEGPFAGNVTYLEALANFTGRDVEAVTGSTGTALGAGLLAGATVPEKHGRIFKPGSDTYAAYRRQWLANTA</sequence>
<protein>
    <submittedName>
        <fullName evidence="2">Carbohydrate kinase</fullName>
    </submittedName>
</protein>
<dbReference type="AlphaFoldDB" id="A0A7V6P824"/>
<dbReference type="InterPro" id="IPR043129">
    <property type="entry name" value="ATPase_NBD"/>
</dbReference>
<dbReference type="EMBL" id="DUMN01000001">
    <property type="protein sequence ID" value="HHV66033.1"/>
    <property type="molecule type" value="Genomic_DNA"/>
</dbReference>
<dbReference type="Proteomes" id="UP000551563">
    <property type="component" value="Unassembled WGS sequence"/>
</dbReference>
<dbReference type="SUPFAM" id="SSF53067">
    <property type="entry name" value="Actin-like ATPase domain"/>
    <property type="match status" value="1"/>
</dbReference>